<evidence type="ECO:0000256" key="1">
    <source>
        <dbReference type="SAM" id="Coils"/>
    </source>
</evidence>
<dbReference type="Proteomes" id="UP001293254">
    <property type="component" value="Unassembled WGS sequence"/>
</dbReference>
<dbReference type="AlphaFoldDB" id="A0AAE1XIC6"/>
<dbReference type="EMBL" id="JACGWO010000013">
    <property type="protein sequence ID" value="KAK4412435.1"/>
    <property type="molecule type" value="Genomic_DNA"/>
</dbReference>
<accession>A0AAE1XIC6</accession>
<reference evidence="2" key="1">
    <citation type="submission" date="2020-06" db="EMBL/GenBank/DDBJ databases">
        <authorList>
            <person name="Li T."/>
            <person name="Hu X."/>
            <person name="Zhang T."/>
            <person name="Song X."/>
            <person name="Zhang H."/>
            <person name="Dai N."/>
            <person name="Sheng W."/>
            <person name="Hou X."/>
            <person name="Wei L."/>
        </authorList>
    </citation>
    <scope>NUCLEOTIDE SEQUENCE</scope>
    <source>
        <strain evidence="2">3651</strain>
        <tissue evidence="2">Leaf</tissue>
    </source>
</reference>
<feature type="coiled-coil region" evidence="1">
    <location>
        <begin position="5"/>
        <end position="32"/>
    </location>
</feature>
<protein>
    <submittedName>
        <fullName evidence="2">Uncharacterized protein</fullName>
    </submittedName>
</protein>
<name>A0AAE1XIC6_9LAMI</name>
<sequence length="160" mass="17436">MFDANAALEAKNADLKAQLHHAKEAAQEAIANAFQRGRTDGEVASRALGVAEGREAFLCSDEYRKMIAAHRLGGARDFLKTPTFKLTIDIQSARFLKEGFDKCVSQVDHLKGFVDGFDRTRLGPSLDATLQPYPEEVALLTTVADEFEVLAAEVGCPLPL</sequence>
<keyword evidence="1" id="KW-0175">Coiled coil</keyword>
<gene>
    <name evidence="2" type="ORF">Salat_2890600</name>
</gene>
<keyword evidence="3" id="KW-1185">Reference proteome</keyword>
<evidence type="ECO:0000313" key="2">
    <source>
        <dbReference type="EMBL" id="KAK4412435.1"/>
    </source>
</evidence>
<proteinExistence type="predicted"/>
<reference evidence="2" key="2">
    <citation type="journal article" date="2024" name="Plant">
        <title>Genomic evolution and insights into agronomic trait innovations of Sesamum species.</title>
        <authorList>
            <person name="Miao H."/>
            <person name="Wang L."/>
            <person name="Qu L."/>
            <person name="Liu H."/>
            <person name="Sun Y."/>
            <person name="Le M."/>
            <person name="Wang Q."/>
            <person name="Wei S."/>
            <person name="Zheng Y."/>
            <person name="Lin W."/>
            <person name="Duan Y."/>
            <person name="Cao H."/>
            <person name="Xiong S."/>
            <person name="Wang X."/>
            <person name="Wei L."/>
            <person name="Li C."/>
            <person name="Ma Q."/>
            <person name="Ju M."/>
            <person name="Zhao R."/>
            <person name="Li G."/>
            <person name="Mu C."/>
            <person name="Tian Q."/>
            <person name="Mei H."/>
            <person name="Zhang T."/>
            <person name="Gao T."/>
            <person name="Zhang H."/>
        </authorList>
    </citation>
    <scope>NUCLEOTIDE SEQUENCE</scope>
    <source>
        <strain evidence="2">3651</strain>
    </source>
</reference>
<comment type="caution">
    <text evidence="2">The sequence shown here is derived from an EMBL/GenBank/DDBJ whole genome shotgun (WGS) entry which is preliminary data.</text>
</comment>
<organism evidence="2 3">
    <name type="scientific">Sesamum alatum</name>
    <dbReference type="NCBI Taxonomy" id="300844"/>
    <lineage>
        <taxon>Eukaryota</taxon>
        <taxon>Viridiplantae</taxon>
        <taxon>Streptophyta</taxon>
        <taxon>Embryophyta</taxon>
        <taxon>Tracheophyta</taxon>
        <taxon>Spermatophyta</taxon>
        <taxon>Magnoliopsida</taxon>
        <taxon>eudicotyledons</taxon>
        <taxon>Gunneridae</taxon>
        <taxon>Pentapetalae</taxon>
        <taxon>asterids</taxon>
        <taxon>lamiids</taxon>
        <taxon>Lamiales</taxon>
        <taxon>Pedaliaceae</taxon>
        <taxon>Sesamum</taxon>
    </lineage>
</organism>
<evidence type="ECO:0000313" key="3">
    <source>
        <dbReference type="Proteomes" id="UP001293254"/>
    </source>
</evidence>